<dbReference type="Pfam" id="PF00094">
    <property type="entry name" value="VWD"/>
    <property type="match status" value="1"/>
</dbReference>
<proteinExistence type="predicted"/>
<protein>
    <recommendedName>
        <fullName evidence="2">VWFD domain-containing protein</fullName>
    </recommendedName>
</protein>
<keyword evidence="5" id="KW-1185">Reference proteome</keyword>
<evidence type="ECO:0000313" key="4">
    <source>
        <dbReference type="EnsemblMetazoa" id="CapteP211140"/>
    </source>
</evidence>
<feature type="chain" id="PRO_5011952002" description="VWFD domain-containing protein" evidence="1">
    <location>
        <begin position="16"/>
        <end position="219"/>
    </location>
</feature>
<dbReference type="STRING" id="283909.R7TU18"/>
<keyword evidence="1" id="KW-0732">Signal</keyword>
<evidence type="ECO:0000256" key="1">
    <source>
        <dbReference type="SAM" id="SignalP"/>
    </source>
</evidence>
<dbReference type="EMBL" id="AMQN01012255">
    <property type="status" value="NOT_ANNOTATED_CDS"/>
    <property type="molecule type" value="Genomic_DNA"/>
</dbReference>
<dbReference type="InterPro" id="IPR001846">
    <property type="entry name" value="VWF_type-D"/>
</dbReference>
<gene>
    <name evidence="3" type="ORF">CAPTEDRAFT_211140</name>
</gene>
<evidence type="ECO:0000313" key="3">
    <source>
        <dbReference type="EMBL" id="ELT94515.1"/>
    </source>
</evidence>
<feature type="domain" description="VWFD" evidence="2">
    <location>
        <begin position="99"/>
        <end position="157"/>
    </location>
</feature>
<dbReference type="Proteomes" id="UP000014760">
    <property type="component" value="Unassembled WGS sequence"/>
</dbReference>
<evidence type="ECO:0000259" key="2">
    <source>
        <dbReference type="Pfam" id="PF00094"/>
    </source>
</evidence>
<reference evidence="5" key="1">
    <citation type="submission" date="2012-12" db="EMBL/GenBank/DDBJ databases">
        <authorList>
            <person name="Hellsten U."/>
            <person name="Grimwood J."/>
            <person name="Chapman J.A."/>
            <person name="Shapiro H."/>
            <person name="Aerts A."/>
            <person name="Otillar R.P."/>
            <person name="Terry A.Y."/>
            <person name="Boore J.L."/>
            <person name="Simakov O."/>
            <person name="Marletaz F."/>
            <person name="Cho S.-J."/>
            <person name="Edsinger-Gonzales E."/>
            <person name="Havlak P."/>
            <person name="Kuo D.-H."/>
            <person name="Larsson T."/>
            <person name="Lv J."/>
            <person name="Arendt D."/>
            <person name="Savage R."/>
            <person name="Osoegawa K."/>
            <person name="de Jong P."/>
            <person name="Lindberg D.R."/>
            <person name="Seaver E.C."/>
            <person name="Weisblat D.A."/>
            <person name="Putnam N.H."/>
            <person name="Grigoriev I.V."/>
            <person name="Rokhsar D.S."/>
        </authorList>
    </citation>
    <scope>NUCLEOTIDE SEQUENCE</scope>
    <source>
        <strain evidence="5">I ESC-2004</strain>
    </source>
</reference>
<sequence>MHYAATLLHPPFALAGVILIAKDSAFPKSWSVDPAAMSLLRTTVPRMSINLQISGSFHTAKPTSTRSYVRTVHVDFKLASGTGVRNGFSTTNLNGLPDVSVGFYDNAKAEFGDKWDEVRVAVITLPNGIKISWDGIKQVEISMPDSFKGSLCGICGEIGSSDMVIGGHDMTHQDDNVGCASKAATMTVGSITTDEQEYANSYYIAGDEDLNEECREECG</sequence>
<evidence type="ECO:0000313" key="5">
    <source>
        <dbReference type="Proteomes" id="UP000014760"/>
    </source>
</evidence>
<name>R7TU18_CAPTE</name>
<dbReference type="EMBL" id="KB309397">
    <property type="protein sequence ID" value="ELT94515.1"/>
    <property type="molecule type" value="Genomic_DNA"/>
</dbReference>
<dbReference type="AlphaFoldDB" id="R7TU18"/>
<feature type="signal peptide" evidence="1">
    <location>
        <begin position="1"/>
        <end position="15"/>
    </location>
</feature>
<organism evidence="3">
    <name type="scientific">Capitella teleta</name>
    <name type="common">Polychaete worm</name>
    <dbReference type="NCBI Taxonomy" id="283909"/>
    <lineage>
        <taxon>Eukaryota</taxon>
        <taxon>Metazoa</taxon>
        <taxon>Spiralia</taxon>
        <taxon>Lophotrochozoa</taxon>
        <taxon>Annelida</taxon>
        <taxon>Polychaeta</taxon>
        <taxon>Sedentaria</taxon>
        <taxon>Scolecida</taxon>
        <taxon>Capitellidae</taxon>
        <taxon>Capitella</taxon>
    </lineage>
</organism>
<accession>R7TU18</accession>
<dbReference type="HOGENOM" id="CLU_1262615_0_0_1"/>
<reference evidence="3 5" key="2">
    <citation type="journal article" date="2013" name="Nature">
        <title>Insights into bilaterian evolution from three spiralian genomes.</title>
        <authorList>
            <person name="Simakov O."/>
            <person name="Marletaz F."/>
            <person name="Cho S.J."/>
            <person name="Edsinger-Gonzales E."/>
            <person name="Havlak P."/>
            <person name="Hellsten U."/>
            <person name="Kuo D.H."/>
            <person name="Larsson T."/>
            <person name="Lv J."/>
            <person name="Arendt D."/>
            <person name="Savage R."/>
            <person name="Osoegawa K."/>
            <person name="de Jong P."/>
            <person name="Grimwood J."/>
            <person name="Chapman J.A."/>
            <person name="Shapiro H."/>
            <person name="Aerts A."/>
            <person name="Otillar R.P."/>
            <person name="Terry A.Y."/>
            <person name="Boore J.L."/>
            <person name="Grigoriev I.V."/>
            <person name="Lindberg D.R."/>
            <person name="Seaver E.C."/>
            <person name="Weisblat D.A."/>
            <person name="Putnam N.H."/>
            <person name="Rokhsar D.S."/>
        </authorList>
    </citation>
    <scope>NUCLEOTIDE SEQUENCE</scope>
    <source>
        <strain evidence="3 5">I ESC-2004</strain>
    </source>
</reference>
<dbReference type="EnsemblMetazoa" id="CapteT211140">
    <property type="protein sequence ID" value="CapteP211140"/>
    <property type="gene ID" value="CapteG211140"/>
</dbReference>
<reference evidence="4" key="3">
    <citation type="submission" date="2015-06" db="UniProtKB">
        <authorList>
            <consortium name="EnsemblMetazoa"/>
        </authorList>
    </citation>
    <scope>IDENTIFICATION</scope>
</reference>
<dbReference type="OrthoDB" id="160294at2759"/>